<comment type="subcellular location">
    <subcellularLocation>
        <location evidence="1">Cell inner membrane</location>
        <topology evidence="1">Multi-pass membrane protein</topology>
    </subcellularLocation>
    <subcellularLocation>
        <location evidence="13">Cell membrane</location>
        <topology evidence="13">Multi-pass membrane protein</topology>
    </subcellularLocation>
</comment>
<evidence type="ECO:0000256" key="13">
    <source>
        <dbReference type="HAMAP-Rule" id="MF_01810"/>
    </source>
</evidence>
<sequence length="547" mass="60806">MSETPIMNSYRPVLYVLLAVILFFLWTDWQHWHAPVTHPVATTSALPAPPGQAATPAAPTTVLPAPTHAAAPVLPHAASLVVKTRVLTATLDTQGADITRLALHGYFAAKSHVQRPYALLKPAGHRVFVNENGLLGRVPLPNHTTLYATRYPGSRITADTKPVHVRFHWHKGPVRVVKTYTFTPSSYAVPIRYTVSNTGQKPIKVYLYNQFVHSPAPATHFLHSAPIYVGAAFYSPAHKYHKLPFPHMVKHPLHVTATGGWVAVSQHYFLGAAIPAATQSAIFYSSVLEGPRYIIGYKTAQPVVVAPGHTATLTTRLFLGPKKPSVLRKVAPGLDLTVDYGWLTVLAQPLYWVLAHIERVVGNWGVSIILLTVLIKVIFFPLSAASFKSMAKMRKLQPRMAALKERHGSDKTALQQAMMELYKTEKMNPLGGCLPMIVQIPVFIALYWVLLDSVALRDAPFVLWIHNLAAPDPYFVLPILMGISMLVQQMLNPAMMDPTQRKVMMVMPIIFTAFFLFFPAGLVLYWVTNNVLSILQQQWVMRRVDKT</sequence>
<evidence type="ECO:0000259" key="14">
    <source>
        <dbReference type="Pfam" id="PF02096"/>
    </source>
</evidence>
<keyword evidence="9 13" id="KW-0472">Membrane</keyword>
<dbReference type="GO" id="GO:0032977">
    <property type="term" value="F:membrane insertase activity"/>
    <property type="evidence" value="ECO:0007669"/>
    <property type="project" value="InterPro"/>
</dbReference>
<dbReference type="HAMAP" id="MF_01810">
    <property type="entry name" value="YidC_type1"/>
    <property type="match status" value="1"/>
</dbReference>
<dbReference type="Proteomes" id="UP000253250">
    <property type="component" value="Unassembled WGS sequence"/>
</dbReference>
<dbReference type="InterPro" id="IPR047196">
    <property type="entry name" value="YidC_ALB_C"/>
</dbReference>
<dbReference type="AlphaFoldDB" id="A0A368HHY5"/>
<evidence type="ECO:0000256" key="3">
    <source>
        <dbReference type="ARBA" id="ARBA00015325"/>
    </source>
</evidence>
<keyword evidence="5 13" id="KW-1003">Cell membrane</keyword>
<feature type="domain" description="Membrane insertase YidC N-terminal" evidence="15">
    <location>
        <begin position="81"/>
        <end position="353"/>
    </location>
</feature>
<dbReference type="NCBIfam" id="NF002352">
    <property type="entry name" value="PRK01318.1-3"/>
    <property type="match status" value="1"/>
</dbReference>
<feature type="transmembrane region" description="Helical" evidence="13">
    <location>
        <begin position="429"/>
        <end position="450"/>
    </location>
</feature>
<accession>A0A368HHY5</accession>
<dbReference type="InterPro" id="IPR019998">
    <property type="entry name" value="Membr_insert_YidC"/>
</dbReference>
<keyword evidence="10 13" id="KW-0143">Chaperone</keyword>
<evidence type="ECO:0000256" key="5">
    <source>
        <dbReference type="ARBA" id="ARBA00022475"/>
    </source>
</evidence>
<evidence type="ECO:0000256" key="4">
    <source>
        <dbReference type="ARBA" id="ARBA00022448"/>
    </source>
</evidence>
<comment type="similarity">
    <text evidence="2 13">Belongs to the OXA1/ALB3/YidC family. Type 1 subfamily.</text>
</comment>
<keyword evidence="17" id="KW-1185">Reference proteome</keyword>
<evidence type="ECO:0000256" key="2">
    <source>
        <dbReference type="ARBA" id="ARBA00010527"/>
    </source>
</evidence>
<comment type="function">
    <text evidence="13">Required for the insertion and/or proper folding and/or complex formation of integral membrane proteins into the membrane. Involved in integration of membrane proteins that insert both dependently and independently of the Sec translocase complex, as well as at least some lipoproteins. Aids folding of multispanning membrane proteins.</text>
</comment>
<dbReference type="PANTHER" id="PTHR12428">
    <property type="entry name" value="OXA1"/>
    <property type="match status" value="1"/>
</dbReference>
<dbReference type="InterPro" id="IPR028055">
    <property type="entry name" value="YidC/Oxa/ALB_C"/>
</dbReference>
<evidence type="ECO:0000256" key="11">
    <source>
        <dbReference type="ARBA" id="ARBA00033245"/>
    </source>
</evidence>
<dbReference type="Pfam" id="PF02096">
    <property type="entry name" value="60KD_IMP"/>
    <property type="match status" value="1"/>
</dbReference>
<dbReference type="GO" id="GO:0051205">
    <property type="term" value="P:protein insertion into membrane"/>
    <property type="evidence" value="ECO:0007669"/>
    <property type="project" value="TreeGrafter"/>
</dbReference>
<gene>
    <name evidence="13" type="primary">yidC</name>
    <name evidence="16" type="ORF">C4900_15495</name>
</gene>
<evidence type="ECO:0000256" key="1">
    <source>
        <dbReference type="ARBA" id="ARBA00004429"/>
    </source>
</evidence>
<dbReference type="PRINTS" id="PR01900">
    <property type="entry name" value="YIDCPROTEIN"/>
</dbReference>
<dbReference type="Gene3D" id="2.70.98.90">
    <property type="match status" value="1"/>
</dbReference>
<evidence type="ECO:0000256" key="8">
    <source>
        <dbReference type="ARBA" id="ARBA00022989"/>
    </source>
</evidence>
<dbReference type="PRINTS" id="PR00701">
    <property type="entry name" value="60KDINNERMP"/>
</dbReference>
<evidence type="ECO:0000259" key="15">
    <source>
        <dbReference type="Pfam" id="PF14849"/>
    </source>
</evidence>
<dbReference type="PANTHER" id="PTHR12428:SF65">
    <property type="entry name" value="CYTOCHROME C OXIDASE ASSEMBLY PROTEIN COX18, MITOCHONDRIAL"/>
    <property type="match status" value="1"/>
</dbReference>
<comment type="subunit">
    <text evidence="13">Interacts with the Sec translocase complex via SecD. Specifically interacts with transmembrane segments of nascent integral membrane proteins during membrane integration.</text>
</comment>
<keyword evidence="8 13" id="KW-1133">Transmembrane helix</keyword>
<comment type="caution">
    <text evidence="16">The sequence shown here is derived from an EMBL/GenBank/DDBJ whole genome shotgun (WGS) entry which is preliminary data.</text>
</comment>
<dbReference type="EMBL" id="PSYR01000002">
    <property type="protein sequence ID" value="RCN57111.1"/>
    <property type="molecule type" value="Genomic_DNA"/>
</dbReference>
<feature type="transmembrane region" description="Helical" evidence="13">
    <location>
        <begin position="503"/>
        <end position="527"/>
    </location>
</feature>
<evidence type="ECO:0000256" key="9">
    <source>
        <dbReference type="ARBA" id="ARBA00023136"/>
    </source>
</evidence>
<feature type="transmembrane region" description="Helical" evidence="13">
    <location>
        <begin position="364"/>
        <end position="387"/>
    </location>
</feature>
<name>A0A368HHY5_9GAMM</name>
<dbReference type="InterPro" id="IPR001708">
    <property type="entry name" value="YidC/ALB3/OXA1/COX18"/>
</dbReference>
<keyword evidence="6 13" id="KW-0812">Transmembrane</keyword>
<evidence type="ECO:0000256" key="12">
    <source>
        <dbReference type="ARBA" id="ARBA00033342"/>
    </source>
</evidence>
<keyword evidence="7 13" id="KW-0653">Protein transport</keyword>
<dbReference type="GO" id="GO:0015031">
    <property type="term" value="P:protein transport"/>
    <property type="evidence" value="ECO:0007669"/>
    <property type="project" value="UniProtKB-KW"/>
</dbReference>
<dbReference type="InterPro" id="IPR038221">
    <property type="entry name" value="YidC_periplasmic_sf"/>
</dbReference>
<dbReference type="NCBIfam" id="TIGR03592">
    <property type="entry name" value="yidC_oxa1_cterm"/>
    <property type="match status" value="1"/>
</dbReference>
<proteinExistence type="inferred from homology"/>
<evidence type="ECO:0000256" key="7">
    <source>
        <dbReference type="ARBA" id="ARBA00022927"/>
    </source>
</evidence>
<dbReference type="GO" id="GO:0005886">
    <property type="term" value="C:plasma membrane"/>
    <property type="evidence" value="ECO:0007669"/>
    <property type="project" value="UniProtKB-SubCell"/>
</dbReference>
<evidence type="ECO:0000313" key="17">
    <source>
        <dbReference type="Proteomes" id="UP000253250"/>
    </source>
</evidence>
<dbReference type="CDD" id="cd19961">
    <property type="entry name" value="EcYidC-like_peri"/>
    <property type="match status" value="1"/>
</dbReference>
<dbReference type="Pfam" id="PF14849">
    <property type="entry name" value="YidC_periplas"/>
    <property type="match status" value="1"/>
</dbReference>
<feature type="transmembrane region" description="Helical" evidence="13">
    <location>
        <begin position="12"/>
        <end position="29"/>
    </location>
</feature>
<dbReference type="InterPro" id="IPR028053">
    <property type="entry name" value="Membr_insert_YidC_N"/>
</dbReference>
<keyword evidence="4 13" id="KW-0813">Transport</keyword>
<organism evidence="16 17">
    <name type="scientific">Acidiferrobacter thiooxydans</name>
    <dbReference type="NCBI Taxonomy" id="163359"/>
    <lineage>
        <taxon>Bacteria</taxon>
        <taxon>Pseudomonadati</taxon>
        <taxon>Pseudomonadota</taxon>
        <taxon>Gammaproteobacteria</taxon>
        <taxon>Acidiferrobacterales</taxon>
        <taxon>Acidiferrobacteraceae</taxon>
        <taxon>Acidiferrobacter</taxon>
    </lineage>
</organism>
<dbReference type="CDD" id="cd20070">
    <property type="entry name" value="5TM_YidC_Alb3"/>
    <property type="match status" value="1"/>
</dbReference>
<dbReference type="NCBIfam" id="TIGR03593">
    <property type="entry name" value="yidC_nterm"/>
    <property type="match status" value="1"/>
</dbReference>
<reference evidence="16 17" key="1">
    <citation type="submission" date="2018-02" db="EMBL/GenBank/DDBJ databases">
        <title>Insights into the biology of acidophilic members of the Acidiferrobacteraceae family derived from comparative genomic analyses.</title>
        <authorList>
            <person name="Issotta F."/>
            <person name="Thyssen C."/>
            <person name="Mena C."/>
            <person name="Moya A."/>
            <person name="Bellenberg S."/>
            <person name="Sproer C."/>
            <person name="Covarrubias P.C."/>
            <person name="Sand W."/>
            <person name="Quatrini R."/>
            <person name="Vera M."/>
        </authorList>
    </citation>
    <scope>NUCLEOTIDE SEQUENCE [LARGE SCALE GENOMIC DNA]</scope>
    <source>
        <strain evidence="17">m-1</strain>
    </source>
</reference>
<evidence type="ECO:0000256" key="6">
    <source>
        <dbReference type="ARBA" id="ARBA00022692"/>
    </source>
</evidence>
<evidence type="ECO:0000313" key="16">
    <source>
        <dbReference type="EMBL" id="RCN57111.1"/>
    </source>
</evidence>
<evidence type="ECO:0000256" key="10">
    <source>
        <dbReference type="ARBA" id="ARBA00023186"/>
    </source>
</evidence>
<protein>
    <recommendedName>
        <fullName evidence="3 13">Membrane protein insertase YidC</fullName>
    </recommendedName>
    <alternativeName>
        <fullName evidence="12 13">Foldase YidC</fullName>
    </alternativeName>
    <alternativeName>
        <fullName evidence="11 13">Membrane integrase YidC</fullName>
    </alternativeName>
    <alternativeName>
        <fullName evidence="13">Membrane protein YidC</fullName>
    </alternativeName>
</protein>
<feature type="domain" description="Membrane insertase YidC/Oxa/ALB C-terminal" evidence="14">
    <location>
        <begin position="364"/>
        <end position="542"/>
    </location>
</feature>